<dbReference type="PANTHER" id="PTHR43557:SF2">
    <property type="entry name" value="RIESKE DOMAIN-CONTAINING PROTEIN-RELATED"/>
    <property type="match status" value="1"/>
</dbReference>
<keyword evidence="3" id="KW-0274">FAD</keyword>
<dbReference type="SUPFAM" id="SSF51905">
    <property type="entry name" value="FAD/NAD(P)-binding domain"/>
    <property type="match status" value="1"/>
</dbReference>
<sequence>MKTPTHAGVVIVGAGQAGATCAALLRRYGYDRPVTLVGEEDTAPYHRPPLTKKWLAGGADDELPLRAETFYDDQGITLLTGTRVNALELGDRRILLADGTALPFEHLVLATGAGARRLPLPGADLCGVHHLRDRRDAAALRQDLARSERLVVIGGGYLGLEAAATARILGVDVEVVEGSERLLSRAASALVSEAVARLHRERGVVLYTGAQVKRLRGTAGRVTGVELGDGRVLACDTVLVAIGAVPNDALGRAAGLACEGGILVDAAGRTADPAVHAIGDVTVRPVPGQPGRRRVESVANANEQADQVAAAVCGRPVPQQSAPSFWSDQYDTKIQIVGMSGEDDAGVVRGTTATGSFAVFHLDSAGRLTSVEAIASPREAMAGKRWLNQGAHPDPLELGDLGVPLAKVRTGPVRSRDALIT</sequence>
<dbReference type="Pfam" id="PF14759">
    <property type="entry name" value="Reductase_C"/>
    <property type="match status" value="1"/>
</dbReference>
<protein>
    <submittedName>
        <fullName evidence="7">FAD-dependent oxidoreductase</fullName>
    </submittedName>
</protein>
<gene>
    <name evidence="7" type="ORF">QIS96_05530</name>
</gene>
<organism evidence="7 8">
    <name type="scientific">Streptomyces cavernicola</name>
    <dbReference type="NCBI Taxonomy" id="3043613"/>
    <lineage>
        <taxon>Bacteria</taxon>
        <taxon>Bacillati</taxon>
        <taxon>Actinomycetota</taxon>
        <taxon>Actinomycetes</taxon>
        <taxon>Kitasatosporales</taxon>
        <taxon>Streptomycetaceae</taxon>
        <taxon>Streptomyces</taxon>
    </lineage>
</organism>
<feature type="domain" description="FAD/NAD(P)-binding" evidence="5">
    <location>
        <begin position="9"/>
        <end position="305"/>
    </location>
</feature>
<evidence type="ECO:0000259" key="5">
    <source>
        <dbReference type="Pfam" id="PF07992"/>
    </source>
</evidence>
<dbReference type="Gene3D" id="3.50.50.60">
    <property type="entry name" value="FAD/NAD(P)-binding domain"/>
    <property type="match status" value="2"/>
</dbReference>
<dbReference type="InterPro" id="IPR036188">
    <property type="entry name" value="FAD/NAD-bd_sf"/>
</dbReference>
<evidence type="ECO:0000256" key="1">
    <source>
        <dbReference type="ARBA" id="ARBA00001974"/>
    </source>
</evidence>
<evidence type="ECO:0000313" key="8">
    <source>
        <dbReference type="Proteomes" id="UP001223978"/>
    </source>
</evidence>
<feature type="domain" description="Reductase C-terminal" evidence="6">
    <location>
        <begin position="325"/>
        <end position="407"/>
    </location>
</feature>
<evidence type="ECO:0000256" key="4">
    <source>
        <dbReference type="ARBA" id="ARBA00023002"/>
    </source>
</evidence>
<dbReference type="Gene3D" id="3.30.390.30">
    <property type="match status" value="1"/>
</dbReference>
<dbReference type="Proteomes" id="UP001223978">
    <property type="component" value="Unassembled WGS sequence"/>
</dbReference>
<reference evidence="7 8" key="1">
    <citation type="submission" date="2023-05" db="EMBL/GenBank/DDBJ databases">
        <title>Draft genome sequence of Streptomyces sp. B-S-A6 isolated from a cave soil in Thailand.</title>
        <authorList>
            <person name="Chamroensaksri N."/>
            <person name="Muangham S."/>
        </authorList>
    </citation>
    <scope>NUCLEOTIDE SEQUENCE [LARGE SCALE GENOMIC DNA]</scope>
    <source>
        <strain evidence="7 8">B-S-A6</strain>
    </source>
</reference>
<evidence type="ECO:0000259" key="6">
    <source>
        <dbReference type="Pfam" id="PF14759"/>
    </source>
</evidence>
<dbReference type="SUPFAM" id="SSF55424">
    <property type="entry name" value="FAD/NAD-linked reductases, dimerisation (C-terminal) domain"/>
    <property type="match status" value="1"/>
</dbReference>
<keyword evidence="4" id="KW-0560">Oxidoreductase</keyword>
<keyword evidence="8" id="KW-1185">Reference proteome</keyword>
<dbReference type="PRINTS" id="PR00411">
    <property type="entry name" value="PNDRDTASEI"/>
</dbReference>
<dbReference type="EMBL" id="JASCIQ010000004">
    <property type="protein sequence ID" value="MDI3403285.1"/>
    <property type="molecule type" value="Genomic_DNA"/>
</dbReference>
<evidence type="ECO:0000313" key="7">
    <source>
        <dbReference type="EMBL" id="MDI3403285.1"/>
    </source>
</evidence>
<evidence type="ECO:0000256" key="2">
    <source>
        <dbReference type="ARBA" id="ARBA00022630"/>
    </source>
</evidence>
<keyword evidence="2" id="KW-0285">Flavoprotein</keyword>
<comment type="cofactor">
    <cofactor evidence="1">
        <name>FAD</name>
        <dbReference type="ChEBI" id="CHEBI:57692"/>
    </cofactor>
</comment>
<comment type="caution">
    <text evidence="7">The sequence shown here is derived from an EMBL/GenBank/DDBJ whole genome shotgun (WGS) entry which is preliminary data.</text>
</comment>
<evidence type="ECO:0000256" key="3">
    <source>
        <dbReference type="ARBA" id="ARBA00022827"/>
    </source>
</evidence>
<name>A0ABT6S5C3_9ACTN</name>
<dbReference type="InterPro" id="IPR016156">
    <property type="entry name" value="FAD/NAD-linked_Rdtase_dimer_sf"/>
</dbReference>
<accession>A0ABT6S5C3</accession>
<proteinExistence type="predicted"/>
<dbReference type="InterPro" id="IPR023753">
    <property type="entry name" value="FAD/NAD-binding_dom"/>
</dbReference>
<dbReference type="PRINTS" id="PR00368">
    <property type="entry name" value="FADPNR"/>
</dbReference>
<dbReference type="InterPro" id="IPR050446">
    <property type="entry name" value="FAD-oxidoreductase/Apoptosis"/>
</dbReference>
<dbReference type="RefSeq" id="WP_282541232.1">
    <property type="nucleotide sequence ID" value="NZ_JASCIQ010000004.1"/>
</dbReference>
<dbReference type="Pfam" id="PF07992">
    <property type="entry name" value="Pyr_redox_2"/>
    <property type="match status" value="1"/>
</dbReference>
<dbReference type="PANTHER" id="PTHR43557">
    <property type="entry name" value="APOPTOSIS-INDUCING FACTOR 1"/>
    <property type="match status" value="1"/>
</dbReference>
<dbReference type="InterPro" id="IPR028202">
    <property type="entry name" value="Reductase_C"/>
</dbReference>